<evidence type="ECO:0000313" key="2">
    <source>
        <dbReference type="EMBL" id="KKL76182.1"/>
    </source>
</evidence>
<feature type="region of interest" description="Disordered" evidence="1">
    <location>
        <begin position="1"/>
        <end position="25"/>
    </location>
</feature>
<proteinExistence type="predicted"/>
<organism evidence="2">
    <name type="scientific">marine sediment metagenome</name>
    <dbReference type="NCBI Taxonomy" id="412755"/>
    <lineage>
        <taxon>unclassified sequences</taxon>
        <taxon>metagenomes</taxon>
        <taxon>ecological metagenomes</taxon>
    </lineage>
</organism>
<name>A0A0F9HLZ1_9ZZZZ</name>
<dbReference type="AlphaFoldDB" id="A0A0F9HLZ1"/>
<dbReference type="EMBL" id="LAZR01024130">
    <property type="protein sequence ID" value="KKL76182.1"/>
    <property type="molecule type" value="Genomic_DNA"/>
</dbReference>
<sequence length="63" mass="6451">APATPPSTHVEGSRAPAPEPGKSVGDRMRDLQAQAVAAAKSGDRARADALTQDVVKLQLGFGK</sequence>
<reference evidence="2" key="1">
    <citation type="journal article" date="2015" name="Nature">
        <title>Complex archaea that bridge the gap between prokaryotes and eukaryotes.</title>
        <authorList>
            <person name="Spang A."/>
            <person name="Saw J.H."/>
            <person name="Jorgensen S.L."/>
            <person name="Zaremba-Niedzwiedzka K."/>
            <person name="Martijn J."/>
            <person name="Lind A.E."/>
            <person name="van Eijk R."/>
            <person name="Schleper C."/>
            <person name="Guy L."/>
            <person name="Ettema T.J."/>
        </authorList>
    </citation>
    <scope>NUCLEOTIDE SEQUENCE</scope>
</reference>
<accession>A0A0F9HLZ1</accession>
<protein>
    <submittedName>
        <fullName evidence="2">Uncharacterized protein</fullName>
    </submittedName>
</protein>
<evidence type="ECO:0000256" key="1">
    <source>
        <dbReference type="SAM" id="MobiDB-lite"/>
    </source>
</evidence>
<comment type="caution">
    <text evidence="2">The sequence shown here is derived from an EMBL/GenBank/DDBJ whole genome shotgun (WGS) entry which is preliminary data.</text>
</comment>
<feature type="non-terminal residue" evidence="2">
    <location>
        <position position="1"/>
    </location>
</feature>
<gene>
    <name evidence="2" type="ORF">LCGC14_2047430</name>
</gene>